<evidence type="ECO:0000313" key="1">
    <source>
        <dbReference type="EnsemblPlants" id="OPUNC01G07510.1"/>
    </source>
</evidence>
<keyword evidence="2" id="KW-1185">Reference proteome</keyword>
<dbReference type="EnsemblPlants" id="OPUNC01G07510.1">
    <property type="protein sequence ID" value="OPUNC01G07510.1"/>
    <property type="gene ID" value="OPUNC01G07510"/>
</dbReference>
<dbReference type="PANTHER" id="PTHR33085:SF126">
    <property type="entry name" value="EXPRESSED PROTEIN"/>
    <property type="match status" value="1"/>
</dbReference>
<dbReference type="Proteomes" id="UP000026962">
    <property type="component" value="Chromosome 1"/>
</dbReference>
<organism evidence="1">
    <name type="scientific">Oryza punctata</name>
    <name type="common">Red rice</name>
    <dbReference type="NCBI Taxonomy" id="4537"/>
    <lineage>
        <taxon>Eukaryota</taxon>
        <taxon>Viridiplantae</taxon>
        <taxon>Streptophyta</taxon>
        <taxon>Embryophyta</taxon>
        <taxon>Tracheophyta</taxon>
        <taxon>Spermatophyta</taxon>
        <taxon>Magnoliopsida</taxon>
        <taxon>Liliopsida</taxon>
        <taxon>Poales</taxon>
        <taxon>Poaceae</taxon>
        <taxon>BOP clade</taxon>
        <taxon>Oryzoideae</taxon>
        <taxon>Oryzeae</taxon>
        <taxon>Oryzinae</taxon>
        <taxon>Oryza</taxon>
    </lineage>
</organism>
<accession>A0A0E0JFR9</accession>
<reference evidence="1" key="2">
    <citation type="submission" date="2018-05" db="EMBL/GenBank/DDBJ databases">
        <title>OpunRS2 (Oryza punctata Reference Sequence Version 2).</title>
        <authorList>
            <person name="Zhang J."/>
            <person name="Kudrna D."/>
            <person name="Lee S."/>
            <person name="Talag J."/>
            <person name="Welchert J."/>
            <person name="Wing R.A."/>
        </authorList>
    </citation>
    <scope>NUCLEOTIDE SEQUENCE [LARGE SCALE GENOMIC DNA]</scope>
</reference>
<dbReference type="Gramene" id="OPUNC01G07510.1">
    <property type="protein sequence ID" value="OPUNC01G07510.1"/>
    <property type="gene ID" value="OPUNC01G07510"/>
</dbReference>
<dbReference type="PANTHER" id="PTHR33085">
    <property type="entry name" value="OS12G0113100 PROTEIN-RELATED"/>
    <property type="match status" value="1"/>
</dbReference>
<dbReference type="HOGENOM" id="CLU_018267_3_0_1"/>
<dbReference type="AlphaFoldDB" id="A0A0E0JFR9"/>
<proteinExistence type="predicted"/>
<dbReference type="Pfam" id="PF07893">
    <property type="entry name" value="DUF1668"/>
    <property type="match status" value="2"/>
</dbReference>
<evidence type="ECO:0000313" key="2">
    <source>
        <dbReference type="Proteomes" id="UP000026962"/>
    </source>
</evidence>
<name>A0A0E0JFR9_ORYPU</name>
<sequence length="346" mass="38464">MPSYSGGSMQFMSLGQSNNAIIGVDHECRTILYSTDWHAIRTMPSMHGCKWSPVSLAVNNMELYPRQDGHVSFEVLAYGSQHAYGSLPRNPSRTYPEDWYWCSLPMCTTKDMEKTRHRRATTSSSTTLTRSRRLRWSAAARASGYRRLASVLLPLTRRMIPGASGAIGLCRSVATLSTSPSTSLWFGLSSQGDDLFCASDIATASPPVVLDAWGLDHLGVTTSQECYHSKSYLVYLGNGRFCVGKLFHVEEGDTETERIVVLMGVEVEEPSDGDNRVLRMIKHRSKRYCLSANMTINLVVEKAIWFAGLPHATFFQEQEVIVNPEFAHEEEGAFCSTLSVSSLISH</sequence>
<reference evidence="1" key="1">
    <citation type="submission" date="2015-04" db="UniProtKB">
        <authorList>
            <consortium name="EnsemblPlants"/>
        </authorList>
    </citation>
    <scope>IDENTIFICATION</scope>
</reference>
<protein>
    <submittedName>
        <fullName evidence="1">Uncharacterized protein</fullName>
    </submittedName>
</protein>
<dbReference type="InterPro" id="IPR012871">
    <property type="entry name" value="DUF1668_ORYSA"/>
</dbReference>